<keyword evidence="3" id="KW-1185">Reference proteome</keyword>
<proteinExistence type="predicted"/>
<reference evidence="3" key="1">
    <citation type="submission" date="2018-05" db="EMBL/GenBank/DDBJ databases">
        <title>Azospirillum thermophila sp. nov., a novel isolated from hot spring.</title>
        <authorList>
            <person name="Zhao Z."/>
        </authorList>
    </citation>
    <scope>NUCLEOTIDE SEQUENCE [LARGE SCALE GENOMIC DNA]</scope>
    <source>
        <strain evidence="3">CFH 70021</strain>
    </source>
</reference>
<evidence type="ECO:0000313" key="3">
    <source>
        <dbReference type="Proteomes" id="UP000245629"/>
    </source>
</evidence>
<dbReference type="Pfam" id="PF06568">
    <property type="entry name" value="YjiS-like"/>
    <property type="match status" value="1"/>
</dbReference>
<protein>
    <recommendedName>
        <fullName evidence="1">YjiS-like domain-containing protein</fullName>
    </recommendedName>
</protein>
<dbReference type="KEGG" id="azz:DEW08_04660"/>
<organism evidence="2 3">
    <name type="scientific">Azospirillum thermophilum</name>
    <dbReference type="NCBI Taxonomy" id="2202148"/>
    <lineage>
        <taxon>Bacteria</taxon>
        <taxon>Pseudomonadati</taxon>
        <taxon>Pseudomonadota</taxon>
        <taxon>Alphaproteobacteria</taxon>
        <taxon>Rhodospirillales</taxon>
        <taxon>Azospirillaceae</taxon>
        <taxon>Azospirillum</taxon>
    </lineage>
</organism>
<dbReference type="AlphaFoldDB" id="A0A2S2CM48"/>
<name>A0A2S2CM48_9PROT</name>
<dbReference type="EMBL" id="CP029352">
    <property type="protein sequence ID" value="AWK85551.1"/>
    <property type="molecule type" value="Genomic_DNA"/>
</dbReference>
<evidence type="ECO:0000313" key="2">
    <source>
        <dbReference type="EMBL" id="AWK85551.1"/>
    </source>
</evidence>
<feature type="domain" description="YjiS-like" evidence="1">
    <location>
        <begin position="28"/>
        <end position="63"/>
    </location>
</feature>
<sequence length="72" mass="8065">MSYSSVHQVRGELFATSANRKTVFARIVDWVKARINLMRAEQELLGMSDTELADIGLTRGDVHNAVRYGRVG</sequence>
<evidence type="ECO:0000259" key="1">
    <source>
        <dbReference type="Pfam" id="PF06568"/>
    </source>
</evidence>
<dbReference type="RefSeq" id="WP_109324869.1">
    <property type="nucleotide sequence ID" value="NZ_CP029352.1"/>
</dbReference>
<gene>
    <name evidence="2" type="ORF">DEW08_04660</name>
</gene>
<dbReference type="OrthoDB" id="8116725at2"/>
<dbReference type="InterPro" id="IPR009506">
    <property type="entry name" value="YjiS-like"/>
</dbReference>
<accession>A0A2S2CM48</accession>
<dbReference type="Proteomes" id="UP000245629">
    <property type="component" value="Chromosome 1"/>
</dbReference>